<keyword evidence="3" id="KW-0418">Kinase</keyword>
<accession>A0A7C9J114</accession>
<dbReference type="SUPFAM" id="SSF56112">
    <property type="entry name" value="Protein kinase-like (PK-like)"/>
    <property type="match status" value="1"/>
</dbReference>
<evidence type="ECO:0000259" key="7">
    <source>
        <dbReference type="PROSITE" id="PS50011"/>
    </source>
</evidence>
<dbReference type="Gene3D" id="2.120.10.30">
    <property type="entry name" value="TolB, C-terminal domain"/>
    <property type="match status" value="1"/>
</dbReference>
<keyword evidence="2" id="KW-0547">Nucleotide-binding</keyword>
<name>A0A7C9J114_9ACTN</name>
<keyword evidence="4" id="KW-0067">ATP-binding</keyword>
<dbReference type="Pfam" id="PF00069">
    <property type="entry name" value="Pkinase"/>
    <property type="match status" value="1"/>
</dbReference>
<dbReference type="PANTHER" id="PTHR43289:SF34">
    <property type="entry name" value="SERINE_THREONINE-PROTEIN KINASE YBDM-RELATED"/>
    <property type="match status" value="1"/>
</dbReference>
<dbReference type="Proteomes" id="UP000479526">
    <property type="component" value="Unassembled WGS sequence"/>
</dbReference>
<dbReference type="InterPro" id="IPR000719">
    <property type="entry name" value="Prot_kinase_dom"/>
</dbReference>
<organism evidence="8 9">
    <name type="scientific">Herbidospora solisilvae</name>
    <dbReference type="NCBI Taxonomy" id="2696284"/>
    <lineage>
        <taxon>Bacteria</taxon>
        <taxon>Bacillati</taxon>
        <taxon>Actinomycetota</taxon>
        <taxon>Actinomycetes</taxon>
        <taxon>Streptosporangiales</taxon>
        <taxon>Streptosporangiaceae</taxon>
        <taxon>Herbidospora</taxon>
    </lineage>
</organism>
<comment type="caution">
    <text evidence="8">The sequence shown here is derived from an EMBL/GenBank/DDBJ whole genome shotgun (WGS) entry which is preliminary data.</text>
</comment>
<dbReference type="InterPro" id="IPR011042">
    <property type="entry name" value="6-blade_b-propeller_TolB-like"/>
</dbReference>
<feature type="region of interest" description="Disordered" evidence="5">
    <location>
        <begin position="1"/>
        <end position="25"/>
    </location>
</feature>
<dbReference type="EMBL" id="WXEW01000002">
    <property type="protein sequence ID" value="NAS21346.1"/>
    <property type="molecule type" value="Genomic_DNA"/>
</dbReference>
<feature type="region of interest" description="Disordered" evidence="5">
    <location>
        <begin position="275"/>
        <end position="296"/>
    </location>
</feature>
<dbReference type="SUPFAM" id="SSF82171">
    <property type="entry name" value="DPP6 N-terminal domain-like"/>
    <property type="match status" value="1"/>
</dbReference>
<keyword evidence="6" id="KW-0812">Transmembrane</keyword>
<dbReference type="RefSeq" id="WP_161478826.1">
    <property type="nucleotide sequence ID" value="NZ_WXEW01000002.1"/>
</dbReference>
<keyword evidence="6" id="KW-0472">Membrane</keyword>
<gene>
    <name evidence="8" type="ORF">GT755_06565</name>
</gene>
<feature type="region of interest" description="Disordered" evidence="5">
    <location>
        <begin position="332"/>
        <end position="358"/>
    </location>
</feature>
<evidence type="ECO:0000256" key="4">
    <source>
        <dbReference type="ARBA" id="ARBA00022840"/>
    </source>
</evidence>
<protein>
    <recommendedName>
        <fullName evidence="7">Protein kinase domain-containing protein</fullName>
    </recommendedName>
</protein>
<evidence type="ECO:0000256" key="6">
    <source>
        <dbReference type="SAM" id="Phobius"/>
    </source>
</evidence>
<reference evidence="8 9" key="1">
    <citation type="submission" date="2020-01" db="EMBL/GenBank/DDBJ databases">
        <title>Herbidospora sp. NEAU-GS84 nov., a novel actinomycete isolated from soil.</title>
        <authorList>
            <person name="Han L."/>
        </authorList>
    </citation>
    <scope>NUCLEOTIDE SEQUENCE [LARGE SCALE GENOMIC DNA]</scope>
    <source>
        <strain evidence="8 9">NEAU-GS84</strain>
    </source>
</reference>
<dbReference type="PANTHER" id="PTHR43289">
    <property type="entry name" value="MITOGEN-ACTIVATED PROTEIN KINASE KINASE KINASE 20-RELATED"/>
    <property type="match status" value="1"/>
</dbReference>
<evidence type="ECO:0000256" key="1">
    <source>
        <dbReference type="ARBA" id="ARBA00022679"/>
    </source>
</evidence>
<dbReference type="SMART" id="SM00220">
    <property type="entry name" value="S_TKc"/>
    <property type="match status" value="1"/>
</dbReference>
<evidence type="ECO:0000256" key="5">
    <source>
        <dbReference type="SAM" id="MobiDB-lite"/>
    </source>
</evidence>
<feature type="domain" description="Protein kinase" evidence="7">
    <location>
        <begin position="5"/>
        <end position="264"/>
    </location>
</feature>
<keyword evidence="1" id="KW-0808">Transferase</keyword>
<feature type="compositionally biased region" description="Basic and acidic residues" evidence="5">
    <location>
        <begin position="1"/>
        <end position="10"/>
    </location>
</feature>
<dbReference type="PROSITE" id="PS50011">
    <property type="entry name" value="PROTEIN_KINASE_DOM"/>
    <property type="match status" value="1"/>
</dbReference>
<dbReference type="AlphaFoldDB" id="A0A7C9J114"/>
<proteinExistence type="predicted"/>
<dbReference type="InterPro" id="IPR011009">
    <property type="entry name" value="Kinase-like_dom_sf"/>
</dbReference>
<feature type="transmembrane region" description="Helical" evidence="6">
    <location>
        <begin position="301"/>
        <end position="320"/>
    </location>
</feature>
<sequence>MPQPLRDPRRLGGHTLTGAYPPGDRSASFETGDGALLTLFHTRLPDPDAFLERIDQLQRAGGYPWLSLLDAGTSGGEPYVVVEKVDGAHLQTALPERDAQRLAIAAMTGLAGLHRDGVAHGSFTPWSVILTGAGPRLALVDLDALLTSGAPSPAPETGDPGETRPVGTLAYLPPEALRPEVHPPAPPGDLFAWAAVMVFAVTGRHVFERDSPAATMNAVLHDDPDLDGVPEGLAGVVAACLAKDPGQRPTAREALERLIGEAQLTVDRAALDVVNRPEPEERETEPAVPAPPARRGPHRGALIAAAVAIVLVAGLGGYTLGGNRTVAATTAADATGTPSTSVSTLAAADEPAPPPPAAGEVTAPGPAITLKENPADPVRLTGYRKGAGTWVRAEGDAFTRLPGKNVEPARSPGGTWLAAVGPESITFTGAGEPFTVTPGVPYTRPTWSRDGAKLMLTMTSGDEGRPAGFVVVDVATRAVATVDTDDETTGGEGHFAWTPDGSGVVVGYRTATEHGVRFRDLTGDLAKAYHWVGETYGRRMFSPSGKTFVTFCPSGGTYCVWDTATGVRQASIALFYPDGLLYGWYDDAHLIVADPRGDPHRIVAMDLRGRPQRVLAEIPPEDDTTDLLLYYTGN</sequence>
<evidence type="ECO:0000256" key="2">
    <source>
        <dbReference type="ARBA" id="ARBA00022741"/>
    </source>
</evidence>
<dbReference type="Gene3D" id="1.10.510.10">
    <property type="entry name" value="Transferase(Phosphotransferase) domain 1"/>
    <property type="match status" value="1"/>
</dbReference>
<evidence type="ECO:0000256" key="3">
    <source>
        <dbReference type="ARBA" id="ARBA00022777"/>
    </source>
</evidence>
<dbReference type="GO" id="GO:0005524">
    <property type="term" value="F:ATP binding"/>
    <property type="evidence" value="ECO:0007669"/>
    <property type="project" value="UniProtKB-KW"/>
</dbReference>
<dbReference type="GO" id="GO:0004674">
    <property type="term" value="F:protein serine/threonine kinase activity"/>
    <property type="evidence" value="ECO:0007669"/>
    <property type="project" value="TreeGrafter"/>
</dbReference>
<keyword evidence="9" id="KW-1185">Reference proteome</keyword>
<evidence type="ECO:0000313" key="9">
    <source>
        <dbReference type="Proteomes" id="UP000479526"/>
    </source>
</evidence>
<evidence type="ECO:0000313" key="8">
    <source>
        <dbReference type="EMBL" id="NAS21346.1"/>
    </source>
</evidence>
<keyword evidence="6" id="KW-1133">Transmembrane helix</keyword>